<keyword evidence="1" id="KW-0614">Plasmid</keyword>
<gene>
    <name evidence="1" type="ordered locus">Mflv_5573</name>
</gene>
<evidence type="ECO:0000313" key="1">
    <source>
        <dbReference type="EMBL" id="ABP48034.1"/>
    </source>
</evidence>
<geneLocation type="plasmid" evidence="1">
    <name>pMFLV01</name>
</geneLocation>
<protein>
    <submittedName>
        <fullName evidence="1">Uncharacterized protein</fullName>
    </submittedName>
</protein>
<name>A4TFQ9_MYCGI</name>
<dbReference type="AlphaFoldDB" id="A4TFQ9"/>
<organism evidence="1">
    <name type="scientific">Mycolicibacterium gilvum (strain PYR-GCK)</name>
    <name type="common">Mycobacterium gilvum (strain PYR-GCK)</name>
    <dbReference type="NCBI Taxonomy" id="350054"/>
    <lineage>
        <taxon>Bacteria</taxon>
        <taxon>Bacillati</taxon>
        <taxon>Actinomycetota</taxon>
        <taxon>Actinomycetes</taxon>
        <taxon>Mycobacteriales</taxon>
        <taxon>Mycobacteriaceae</taxon>
        <taxon>Mycolicibacterium</taxon>
    </lineage>
</organism>
<reference evidence="1" key="1">
    <citation type="submission" date="2007-04" db="EMBL/GenBank/DDBJ databases">
        <title>Complete sequence of plasmid1 pMFLV01 of Mycobacterium gilvum PYR-GCK.</title>
        <authorList>
            <consortium name="US DOE Joint Genome Institute"/>
            <person name="Copeland A."/>
            <person name="Lucas S."/>
            <person name="Lapidus A."/>
            <person name="Barry K."/>
            <person name="Detter J.C."/>
            <person name="Glavina del Rio T."/>
            <person name="Hammon N."/>
            <person name="Israni S."/>
            <person name="Dalin E."/>
            <person name="Tice H."/>
            <person name="Pitluck S."/>
            <person name="Chain P."/>
            <person name="Malfatti S."/>
            <person name="Shin M."/>
            <person name="Vergez L."/>
            <person name="Schmutz J."/>
            <person name="Larimer F."/>
            <person name="Land M."/>
            <person name="Hauser L."/>
            <person name="Kyrpides N."/>
            <person name="Mikhailova N."/>
            <person name="Miller C."/>
            <person name="Richardson P."/>
        </authorList>
    </citation>
    <scope>NUCLEOTIDE SEQUENCE</scope>
    <source>
        <strain evidence="1">PYR-GCK</strain>
        <plasmid evidence="1">pMFLV01</plasmid>
    </source>
</reference>
<proteinExistence type="predicted"/>
<dbReference type="OrthoDB" id="4964680at2"/>
<sequence length="329" mass="34598">MVADAVDAALREAQALLGTGQAPTPRPLQITTANPAGVASWRGIASDRATATSAQLAADIQQLRNTHLRAAAAIEHANAVVADARHQLAAIQAEWEHDKAVLSPIANTPAGHAALLAAGALRIDEAGALVVGLASQLATLAQEVLALTSELPTTPEADDGIQLIDHTVPQAPPPDPDKPPTGTEIAEVLHQLPIGNRPHIREVRTPEDLQNLWEWAIQGGTQIPDGYGQPSKGTRYQLPDGTTIGQRPVAGSNNLPALDFTIPGQDYTKVHINPRGGVPDMPTPATPPDPTWGTYIPPEELINSDNPALRILGQMILDQLGPNNPRGHG</sequence>
<dbReference type="HOGENOM" id="CLU_844175_0_0_11"/>
<dbReference type="EMBL" id="CP000657">
    <property type="protein sequence ID" value="ABP48034.1"/>
    <property type="molecule type" value="Genomic_DNA"/>
</dbReference>
<accession>A4TFQ9</accession>
<dbReference type="KEGG" id="mgi:Mflv_5573"/>